<dbReference type="Pfam" id="PF14126">
    <property type="entry name" value="DUF4293"/>
    <property type="match status" value="1"/>
</dbReference>
<feature type="transmembrane region" description="Helical" evidence="1">
    <location>
        <begin position="57"/>
        <end position="77"/>
    </location>
</feature>
<evidence type="ECO:0000313" key="2">
    <source>
        <dbReference type="EMBL" id="MEN5376718.1"/>
    </source>
</evidence>
<gene>
    <name evidence="2" type="ORF">ABE541_05525</name>
</gene>
<feature type="transmembrane region" description="Helical" evidence="1">
    <location>
        <begin position="89"/>
        <end position="106"/>
    </location>
</feature>
<keyword evidence="1" id="KW-0812">Transmembrane</keyword>
<evidence type="ECO:0000256" key="1">
    <source>
        <dbReference type="SAM" id="Phobius"/>
    </source>
</evidence>
<evidence type="ECO:0000313" key="3">
    <source>
        <dbReference type="Proteomes" id="UP001409291"/>
    </source>
</evidence>
<feature type="transmembrane region" description="Helical" evidence="1">
    <location>
        <begin position="118"/>
        <end position="145"/>
    </location>
</feature>
<dbReference type="Proteomes" id="UP001409291">
    <property type="component" value="Unassembled WGS sequence"/>
</dbReference>
<name>A0ABV0BS00_9SPHI</name>
<dbReference type="RefSeq" id="WP_021190063.1">
    <property type="nucleotide sequence ID" value="NZ_JAOQNK010000001.1"/>
</dbReference>
<comment type="caution">
    <text evidence="2">The sequence shown here is derived from an EMBL/GenBank/DDBJ whole genome shotgun (WGS) entry which is preliminary data.</text>
</comment>
<keyword evidence="1" id="KW-1133">Transmembrane helix</keyword>
<proteinExistence type="predicted"/>
<reference evidence="2 3" key="1">
    <citation type="submission" date="2024-04" db="EMBL/GenBank/DDBJ databases">
        <title>WGS of bacteria from Torrens River.</title>
        <authorList>
            <person name="Wyrsch E.R."/>
            <person name="Drigo B."/>
        </authorList>
    </citation>
    <scope>NUCLEOTIDE SEQUENCE [LARGE SCALE GENOMIC DNA]</scope>
    <source>
        <strain evidence="2 3">TWI391</strain>
    </source>
</reference>
<keyword evidence="3" id="KW-1185">Reference proteome</keyword>
<keyword evidence="1" id="KW-0472">Membrane</keyword>
<dbReference type="InterPro" id="IPR025635">
    <property type="entry name" value="DUF4293"/>
</dbReference>
<feature type="transmembrane region" description="Helical" evidence="1">
    <location>
        <begin position="7"/>
        <end position="26"/>
    </location>
</feature>
<protein>
    <submittedName>
        <fullName evidence="2">DUF4293 domain-containing protein</fullName>
    </submittedName>
</protein>
<accession>A0ABV0BS00</accession>
<organism evidence="2 3">
    <name type="scientific">Sphingobacterium kitahiroshimense</name>
    <dbReference type="NCBI Taxonomy" id="470446"/>
    <lineage>
        <taxon>Bacteria</taxon>
        <taxon>Pseudomonadati</taxon>
        <taxon>Bacteroidota</taxon>
        <taxon>Sphingobacteriia</taxon>
        <taxon>Sphingobacteriales</taxon>
        <taxon>Sphingobacteriaceae</taxon>
        <taxon>Sphingobacterium</taxon>
    </lineage>
</organism>
<sequence length="159" mass="17596">MIQRIQTIYLLVAGLVLFGLFLFPYVHYNDLVGLGKDVKVTGIYGTSAGLPTHETGFYYILQIIATVIVGLLPLYTIFKFKNRKTQIKLILLNIVLIILLGIWLYASASGHLVTVNQFLGAGTIGVGFFLLPISIIFLSLALGAIRKDEKLIKSADRLR</sequence>
<dbReference type="EMBL" id="JBDJNQ010000002">
    <property type="protein sequence ID" value="MEN5376718.1"/>
    <property type="molecule type" value="Genomic_DNA"/>
</dbReference>